<dbReference type="EMBL" id="JBIGHX010000003">
    <property type="protein sequence ID" value="MFG6462247.1"/>
    <property type="molecule type" value="Genomic_DNA"/>
</dbReference>
<feature type="domain" description="Phage tail collar" evidence="2">
    <location>
        <begin position="75"/>
        <end position="131"/>
    </location>
</feature>
<dbReference type="Pfam" id="PF07484">
    <property type="entry name" value="Collar"/>
    <property type="match status" value="1"/>
</dbReference>
<evidence type="ECO:0000313" key="4">
    <source>
        <dbReference type="EMBL" id="MFG6462247.1"/>
    </source>
</evidence>
<name>A0ABW7GJW1_9BURK</name>
<dbReference type="Gene3D" id="4.10.1070.10">
    <property type="entry name" value="receptor-binding domain of the bacteriophage t4 short tail fibre, domain 2"/>
    <property type="match status" value="1"/>
</dbReference>
<dbReference type="SUPFAM" id="SSF88874">
    <property type="entry name" value="Receptor-binding domain of short tail fibre protein gp12"/>
    <property type="match status" value="1"/>
</dbReference>
<dbReference type="RefSeq" id="WP_394511110.1">
    <property type="nucleotide sequence ID" value="NZ_JBIGHX010000003.1"/>
</dbReference>
<organism evidence="4 5">
    <name type="scientific">Pelomonas lactea</name>
    <dbReference type="NCBI Taxonomy" id="3299030"/>
    <lineage>
        <taxon>Bacteria</taxon>
        <taxon>Pseudomonadati</taxon>
        <taxon>Pseudomonadota</taxon>
        <taxon>Betaproteobacteria</taxon>
        <taxon>Burkholderiales</taxon>
        <taxon>Sphaerotilaceae</taxon>
        <taxon>Roseateles</taxon>
    </lineage>
</organism>
<sequence>MHRIDGPAAAPGGQFTEGDPGVGTPATVVTDDWLNAVQEEIASVVEATGVALAKPNNAQLLAAIRTLVAAALPPGAIQAFAVSVVPEGWLECNGGTFAAAAHPALAAALGTTWGAAPAGQIRLPDLRGEFLRGWDNGRGVDVGRALASSQADQIERHKHLNCLGEAGAGSGFFGTSNTGGRQGTNGTDYDNYWYHTNDGSDYDGVVNPAGVIGNETRPRNVAVLYCIKV</sequence>
<keyword evidence="5" id="KW-1185">Reference proteome</keyword>
<feature type="domain" description="Short tail fibre protein C-terminal" evidence="3">
    <location>
        <begin position="149"/>
        <end position="229"/>
    </location>
</feature>
<dbReference type="InterPro" id="IPR027448">
    <property type="entry name" value="Short_tail_fibre_C"/>
</dbReference>
<dbReference type="InterPro" id="IPR011083">
    <property type="entry name" value="Phage_tail_collar_dom"/>
</dbReference>
<feature type="region of interest" description="Disordered" evidence="1">
    <location>
        <begin position="1"/>
        <end position="24"/>
    </location>
</feature>
<dbReference type="Proteomes" id="UP001606302">
    <property type="component" value="Unassembled WGS sequence"/>
</dbReference>
<reference evidence="4 5" key="1">
    <citation type="submission" date="2024-08" db="EMBL/GenBank/DDBJ databases">
        <authorList>
            <person name="Lu H."/>
        </authorList>
    </citation>
    <scope>NUCLEOTIDE SEQUENCE [LARGE SCALE GENOMIC DNA]</scope>
    <source>
        <strain evidence="4 5">DXS20W</strain>
    </source>
</reference>
<comment type="caution">
    <text evidence="4">The sequence shown here is derived from an EMBL/GenBank/DDBJ whole genome shotgun (WGS) entry which is preliminary data.</text>
</comment>
<protein>
    <submittedName>
        <fullName evidence="4">Tail fiber protein</fullName>
    </submittedName>
</protein>
<dbReference type="Pfam" id="PF14928">
    <property type="entry name" value="S_tail_recep_bd"/>
    <property type="match status" value="1"/>
</dbReference>
<proteinExistence type="predicted"/>
<evidence type="ECO:0000259" key="2">
    <source>
        <dbReference type="Pfam" id="PF07484"/>
    </source>
</evidence>
<gene>
    <name evidence="4" type="ORF">ACG04Q_11765</name>
</gene>
<dbReference type="InterPro" id="IPR044916">
    <property type="entry name" value="Short_tail_fibre_C_sf"/>
</dbReference>
<evidence type="ECO:0000313" key="5">
    <source>
        <dbReference type="Proteomes" id="UP001606302"/>
    </source>
</evidence>
<evidence type="ECO:0000259" key="3">
    <source>
        <dbReference type="Pfam" id="PF14928"/>
    </source>
</evidence>
<accession>A0ABW7GJW1</accession>
<evidence type="ECO:0000256" key="1">
    <source>
        <dbReference type="SAM" id="MobiDB-lite"/>
    </source>
</evidence>